<accession>A0ABY7DRP4</accession>
<name>A0ABY7DRP4_MYAAR</name>
<feature type="signal peptide" evidence="1">
    <location>
        <begin position="1"/>
        <end position="18"/>
    </location>
</feature>
<dbReference type="Proteomes" id="UP001164746">
    <property type="component" value="Chromosome 3"/>
</dbReference>
<organism evidence="2 3">
    <name type="scientific">Mya arenaria</name>
    <name type="common">Soft-shell clam</name>
    <dbReference type="NCBI Taxonomy" id="6604"/>
    <lineage>
        <taxon>Eukaryota</taxon>
        <taxon>Metazoa</taxon>
        <taxon>Spiralia</taxon>
        <taxon>Lophotrochozoa</taxon>
        <taxon>Mollusca</taxon>
        <taxon>Bivalvia</taxon>
        <taxon>Autobranchia</taxon>
        <taxon>Heteroconchia</taxon>
        <taxon>Euheterodonta</taxon>
        <taxon>Imparidentia</taxon>
        <taxon>Neoheterodontei</taxon>
        <taxon>Myida</taxon>
        <taxon>Myoidea</taxon>
        <taxon>Myidae</taxon>
        <taxon>Mya</taxon>
    </lineage>
</organism>
<dbReference type="PANTHER" id="PTHR11475:SF144">
    <property type="entry name" value="NAD(P)H OXIDASE (H2O2-FORMING)"/>
    <property type="match status" value="1"/>
</dbReference>
<dbReference type="SUPFAM" id="SSF48113">
    <property type="entry name" value="Heme-dependent peroxidases"/>
    <property type="match status" value="1"/>
</dbReference>
<dbReference type="PROSITE" id="PS50292">
    <property type="entry name" value="PEROXIDASE_3"/>
    <property type="match status" value="1"/>
</dbReference>
<dbReference type="EMBL" id="CP111014">
    <property type="protein sequence ID" value="WAR00380.1"/>
    <property type="molecule type" value="Genomic_DNA"/>
</dbReference>
<evidence type="ECO:0000313" key="2">
    <source>
        <dbReference type="EMBL" id="WAR00380.1"/>
    </source>
</evidence>
<keyword evidence="3" id="KW-1185">Reference proteome</keyword>
<dbReference type="Pfam" id="PF03098">
    <property type="entry name" value="An_peroxidase"/>
    <property type="match status" value="1"/>
</dbReference>
<dbReference type="InterPro" id="IPR019791">
    <property type="entry name" value="Haem_peroxidase_animal"/>
</dbReference>
<dbReference type="PANTHER" id="PTHR11475">
    <property type="entry name" value="OXIDASE/PEROXIDASE"/>
    <property type="match status" value="1"/>
</dbReference>
<gene>
    <name evidence="2" type="ORF">MAR_024752</name>
</gene>
<dbReference type="PRINTS" id="PR00457">
    <property type="entry name" value="ANPEROXIDASE"/>
</dbReference>
<keyword evidence="1" id="KW-0732">Signal</keyword>
<proteinExistence type="predicted"/>
<dbReference type="PROSITE" id="PS51257">
    <property type="entry name" value="PROKAR_LIPOPROTEIN"/>
    <property type="match status" value="1"/>
</dbReference>
<protein>
    <submittedName>
        <fullName evidence="2">DUOX-like protein</fullName>
    </submittedName>
</protein>
<dbReference type="Gene3D" id="1.10.640.10">
    <property type="entry name" value="Haem peroxidase domain superfamily, animal type"/>
    <property type="match status" value="1"/>
</dbReference>
<dbReference type="InterPro" id="IPR037120">
    <property type="entry name" value="Haem_peroxidase_sf_animal"/>
</dbReference>
<dbReference type="InterPro" id="IPR010255">
    <property type="entry name" value="Haem_peroxidase_sf"/>
</dbReference>
<evidence type="ECO:0000313" key="3">
    <source>
        <dbReference type="Proteomes" id="UP001164746"/>
    </source>
</evidence>
<sequence length="644" mass="72651">MRQHCLFLILLLVGGCHGDDGFEDRPYDGWYNNLDHPEWGAAETPMLRQSPTAYSDGVYGPSGAGRPNPLDISKAAHQGRTGLPSFVGRTAMLVFFGQQLVEEIVDSQRPGCPVEYFNIPVPTGHPQFDPRANGDIEMTFKRSRYDFTTGYSPNNPRKQLNEITPFLDGQVIYGPNKAWTDAIRELKGGRLAASSPDNIMMSFPPNNTARLPYSNPPVAREHKLKPVSRFHALGNPRGNENPFLLAFGILWHRWHNFQAGQIALKHPEYTDEQIFNIARKRVTAQYQKIVFYDWLPVWLNTSVSPDQFKRIYPYTRSSETTSKSDGFPYAGSYSGYMADVHPGIKLEFQSAAMRSGCNFLRSTDPNSKRQYAALRLCNSYFDSRGPVEEDMDALFRGMASTIAEREDSILVPDLTESLFGPLEFSRRDLAALNIQRGRDHGLADYNTVRESYGLKKVKTWDEINPMGFNKPEIRKLSELYNRTGSSLDELDLFTGGLLETTAEGPGELFHHVTLDQFLRIRHGDRFWFENTRYSGLTEQELYDVENTRLVDIINVVTQVSSQQVQTDVFRFRQADGGNGCFDQPVQLAPNKTYDGVPLLAPCSGLETFDYFSGSEVSFAVSFFALAACCPCEIQPEVSPWMCLV</sequence>
<reference evidence="2" key="1">
    <citation type="submission" date="2022-11" db="EMBL/GenBank/DDBJ databases">
        <title>Centuries of genome instability and evolution in soft-shell clam transmissible cancer (bioRxiv).</title>
        <authorList>
            <person name="Hart S.F.M."/>
            <person name="Yonemitsu M.A."/>
            <person name="Giersch R.M."/>
            <person name="Beal B.F."/>
            <person name="Arriagada G."/>
            <person name="Davis B.W."/>
            <person name="Ostrander E.A."/>
            <person name="Goff S.P."/>
            <person name="Metzger M.J."/>
        </authorList>
    </citation>
    <scope>NUCLEOTIDE SEQUENCE</scope>
    <source>
        <strain evidence="2">MELC-2E11</strain>
        <tissue evidence="2">Siphon/mantle</tissue>
    </source>
</reference>
<feature type="chain" id="PRO_5047469976" evidence="1">
    <location>
        <begin position="19"/>
        <end position="644"/>
    </location>
</feature>
<evidence type="ECO:0000256" key="1">
    <source>
        <dbReference type="SAM" id="SignalP"/>
    </source>
</evidence>